<dbReference type="InterPro" id="IPR014710">
    <property type="entry name" value="RmlC-like_jellyroll"/>
</dbReference>
<keyword evidence="2" id="KW-1185">Reference proteome</keyword>
<gene>
    <name evidence="1" type="ORF">HaLaN_20525</name>
</gene>
<sequence length="121" mass="12867">MAAAPPVELPLQLRIMTISHMTRDSLLALPLVQAWVQAYSGRMGSQAENVVVNALAAHMECLEVAPGHELCLEGDPASGCMWFLANGEMAAISERYCVAISEALEDDTARPDQVASAVAEA</sequence>
<proteinExistence type="predicted"/>
<evidence type="ECO:0000313" key="1">
    <source>
        <dbReference type="EMBL" id="GFH22981.1"/>
    </source>
</evidence>
<evidence type="ECO:0008006" key="3">
    <source>
        <dbReference type="Google" id="ProtNLM"/>
    </source>
</evidence>
<feature type="non-terminal residue" evidence="1">
    <location>
        <position position="121"/>
    </location>
</feature>
<organism evidence="1 2">
    <name type="scientific">Haematococcus lacustris</name>
    <name type="common">Green alga</name>
    <name type="synonym">Haematococcus pluvialis</name>
    <dbReference type="NCBI Taxonomy" id="44745"/>
    <lineage>
        <taxon>Eukaryota</taxon>
        <taxon>Viridiplantae</taxon>
        <taxon>Chlorophyta</taxon>
        <taxon>core chlorophytes</taxon>
        <taxon>Chlorophyceae</taxon>
        <taxon>CS clade</taxon>
        <taxon>Chlamydomonadales</taxon>
        <taxon>Haematococcaceae</taxon>
        <taxon>Haematococcus</taxon>
    </lineage>
</organism>
<evidence type="ECO:0000313" key="2">
    <source>
        <dbReference type="Proteomes" id="UP000485058"/>
    </source>
</evidence>
<accession>A0A699ZL23</accession>
<dbReference type="EMBL" id="BLLF01002166">
    <property type="protein sequence ID" value="GFH22981.1"/>
    <property type="molecule type" value="Genomic_DNA"/>
</dbReference>
<protein>
    <recommendedName>
        <fullName evidence="3">Cyclic nucleotide-binding domain-containing protein</fullName>
    </recommendedName>
</protein>
<name>A0A699ZL23_HAELA</name>
<dbReference type="AlphaFoldDB" id="A0A699ZL23"/>
<dbReference type="Gene3D" id="2.60.120.10">
    <property type="entry name" value="Jelly Rolls"/>
    <property type="match status" value="1"/>
</dbReference>
<dbReference type="Proteomes" id="UP000485058">
    <property type="component" value="Unassembled WGS sequence"/>
</dbReference>
<comment type="caution">
    <text evidence="1">The sequence shown here is derived from an EMBL/GenBank/DDBJ whole genome shotgun (WGS) entry which is preliminary data.</text>
</comment>
<reference evidence="1 2" key="1">
    <citation type="submission" date="2020-02" db="EMBL/GenBank/DDBJ databases">
        <title>Draft genome sequence of Haematococcus lacustris strain NIES-144.</title>
        <authorList>
            <person name="Morimoto D."/>
            <person name="Nakagawa S."/>
            <person name="Yoshida T."/>
            <person name="Sawayama S."/>
        </authorList>
    </citation>
    <scope>NUCLEOTIDE SEQUENCE [LARGE SCALE GENOMIC DNA]</scope>
    <source>
        <strain evidence="1 2">NIES-144</strain>
    </source>
</reference>